<dbReference type="PANTHER" id="PTHR39173">
    <property type="entry name" value="ACETYLTRANSFERASE"/>
    <property type="match status" value="1"/>
</dbReference>
<dbReference type="InterPro" id="IPR016181">
    <property type="entry name" value="Acyl_CoA_acyltransferase"/>
</dbReference>
<evidence type="ECO:0000313" key="3">
    <source>
        <dbReference type="Proteomes" id="UP000632377"/>
    </source>
</evidence>
<sequence length="151" mass="17481">MFTFLNFDYLTDGEIDLVIEEKSEAYEPKGYLPAYKYGIKLHNDSRSIGRIDIRIGHNRNTYYGGNIGYEIDEAYRGNHYAAKACMLAKQVAQAHGMDRLLITNDPSNLPSRKTCEYIGAKLLEIVDLPEDNEMYQRGDRQKCRYEWVINV</sequence>
<protein>
    <submittedName>
        <fullName evidence="2">GNAT family N-acetyltransferase</fullName>
    </submittedName>
</protein>
<comment type="caution">
    <text evidence="2">The sequence shown here is derived from an EMBL/GenBank/DDBJ whole genome shotgun (WGS) entry which is preliminary data.</text>
</comment>
<keyword evidence="3" id="KW-1185">Reference proteome</keyword>
<evidence type="ECO:0000313" key="2">
    <source>
        <dbReference type="EMBL" id="MBL4936156.1"/>
    </source>
</evidence>
<proteinExistence type="predicted"/>
<gene>
    <name evidence="2" type="ORF">JK636_10330</name>
</gene>
<reference evidence="2 3" key="1">
    <citation type="submission" date="2021-01" db="EMBL/GenBank/DDBJ databases">
        <title>Genome public.</title>
        <authorList>
            <person name="Liu C."/>
            <person name="Sun Q."/>
        </authorList>
    </citation>
    <scope>NUCLEOTIDE SEQUENCE [LARGE SCALE GENOMIC DNA]</scope>
    <source>
        <strain evidence="2 3">YIM B02515</strain>
    </source>
</reference>
<name>A0ABS1TC00_9CLOT</name>
<evidence type="ECO:0000259" key="1">
    <source>
        <dbReference type="Pfam" id="PF13302"/>
    </source>
</evidence>
<dbReference type="Proteomes" id="UP000632377">
    <property type="component" value="Unassembled WGS sequence"/>
</dbReference>
<dbReference type="Pfam" id="PF13302">
    <property type="entry name" value="Acetyltransf_3"/>
    <property type="match status" value="1"/>
</dbReference>
<dbReference type="EMBL" id="JAESWC010000004">
    <property type="protein sequence ID" value="MBL4936156.1"/>
    <property type="molecule type" value="Genomic_DNA"/>
</dbReference>
<accession>A0ABS1TC00</accession>
<dbReference type="Gene3D" id="3.40.630.30">
    <property type="match status" value="1"/>
</dbReference>
<dbReference type="SUPFAM" id="SSF55729">
    <property type="entry name" value="Acyl-CoA N-acyltransferases (Nat)"/>
    <property type="match status" value="1"/>
</dbReference>
<dbReference type="InterPro" id="IPR000182">
    <property type="entry name" value="GNAT_dom"/>
</dbReference>
<dbReference type="PANTHER" id="PTHR39173:SF1">
    <property type="entry name" value="ACETYLTRANSFERASE"/>
    <property type="match status" value="1"/>
</dbReference>
<feature type="domain" description="N-acetyltransferase" evidence="1">
    <location>
        <begin position="28"/>
        <end position="121"/>
    </location>
</feature>
<organism evidence="2 3">
    <name type="scientific">Clostridium rhizosphaerae</name>
    <dbReference type="NCBI Taxonomy" id="2803861"/>
    <lineage>
        <taxon>Bacteria</taxon>
        <taxon>Bacillati</taxon>
        <taxon>Bacillota</taxon>
        <taxon>Clostridia</taxon>
        <taxon>Eubacteriales</taxon>
        <taxon>Clostridiaceae</taxon>
        <taxon>Clostridium</taxon>
    </lineage>
</organism>
<dbReference type="RefSeq" id="WP_202748830.1">
    <property type="nucleotide sequence ID" value="NZ_JAESWC010000004.1"/>
</dbReference>